<protein>
    <submittedName>
        <fullName evidence="2">Uncharacterized protein</fullName>
    </submittedName>
</protein>
<sequence length="169" mass="19382">MAIANELMRLGITKLDYIHPALHPTADNMEAKFWYDQAKAMGIKELVRSLIKLTYLSGFIEHPLYHELMMLQCAEPVTPDEMVERMYRVFENATECHFPDIRECTVEFKRGNDCGLYFECEPVWHVADGDCTVPDAGRFFVGHTGDSSEDSDNADGHQRALPRGRLPWE</sequence>
<feature type="region of interest" description="Disordered" evidence="1">
    <location>
        <begin position="142"/>
        <end position="169"/>
    </location>
</feature>
<dbReference type="KEGG" id="vg:29057096"/>
<dbReference type="GeneID" id="29057096"/>
<evidence type="ECO:0000313" key="2">
    <source>
        <dbReference type="EMBL" id="ANZ48159.1"/>
    </source>
</evidence>
<name>A0A1B2IA58_9CAUD</name>
<evidence type="ECO:0000313" key="3">
    <source>
        <dbReference type="Proteomes" id="UP000202181"/>
    </source>
</evidence>
<reference evidence="2" key="1">
    <citation type="submission" date="2016-06" db="EMBL/GenBank/DDBJ databases">
        <authorList>
            <person name="Berg J.A."/>
            <person name="Hyde J.R."/>
            <person name="Breakwell D.P."/>
            <person name="Hope S."/>
            <person name="Grose J.H."/>
        </authorList>
    </citation>
    <scope>NUCLEOTIDE SEQUENCE [LARGE SCALE GENOMIC DNA]</scope>
</reference>
<dbReference type="RefSeq" id="YP_009290764.1">
    <property type="nucleotide sequence ID" value="NC_031107.2"/>
</dbReference>
<evidence type="ECO:0000256" key="1">
    <source>
        <dbReference type="SAM" id="MobiDB-lite"/>
    </source>
</evidence>
<accession>A0A1B2IA58</accession>
<gene>
    <name evidence="2" type="ORF">ASESINO_146</name>
</gene>
<dbReference type="EMBL" id="KX397364">
    <property type="protein sequence ID" value="ANZ48159.1"/>
    <property type="molecule type" value="Genomic_DNA"/>
</dbReference>
<keyword evidence="3" id="KW-1185">Reference proteome</keyword>
<organism evidence="2 3">
    <name type="scientific">Erwinia phage vB_EamM_Asesino</name>
    <dbReference type="NCBI Taxonomy" id="1883370"/>
    <lineage>
        <taxon>Viruses</taxon>
        <taxon>Duplodnaviria</taxon>
        <taxon>Heunggongvirae</taxon>
        <taxon>Uroviricota</taxon>
        <taxon>Caudoviricetes</taxon>
        <taxon>Chimalliviridae</taxon>
        <taxon>Erskinevirus</taxon>
        <taxon>Erskinevirus asesino</taxon>
    </lineage>
</organism>
<proteinExistence type="predicted"/>
<dbReference type="Proteomes" id="UP000202181">
    <property type="component" value="Segment"/>
</dbReference>